<sequence length="69" mass="7675">MVNSSRVVKTGNFGFGGILEERMMWKIAYMSPKSVSVNLELNDDGILGDIWTFGVCNFALYLGKFSFGD</sequence>
<accession>A0AAD9Z0P3</accession>
<evidence type="ECO:0000313" key="3">
    <source>
        <dbReference type="Proteomes" id="UP001281410"/>
    </source>
</evidence>
<dbReference type="SUPFAM" id="SSF56112">
    <property type="entry name" value="Protein kinase-like (PK-like)"/>
    <property type="match status" value="1"/>
</dbReference>
<dbReference type="GO" id="GO:0005524">
    <property type="term" value="F:ATP binding"/>
    <property type="evidence" value="ECO:0007669"/>
    <property type="project" value="InterPro"/>
</dbReference>
<proteinExistence type="predicted"/>
<dbReference type="GO" id="GO:0004672">
    <property type="term" value="F:protein kinase activity"/>
    <property type="evidence" value="ECO:0007669"/>
    <property type="project" value="InterPro"/>
</dbReference>
<protein>
    <recommendedName>
        <fullName evidence="1">Protein kinase domain-containing protein</fullName>
    </recommendedName>
</protein>
<dbReference type="PROSITE" id="PS50011">
    <property type="entry name" value="PROTEIN_KINASE_DOM"/>
    <property type="match status" value="1"/>
</dbReference>
<name>A0AAD9Z0P3_9ROSI</name>
<dbReference type="InterPro" id="IPR000719">
    <property type="entry name" value="Prot_kinase_dom"/>
</dbReference>
<evidence type="ECO:0000313" key="2">
    <source>
        <dbReference type="EMBL" id="KAK3169095.1"/>
    </source>
</evidence>
<feature type="domain" description="Protein kinase" evidence="1">
    <location>
        <begin position="1"/>
        <end position="69"/>
    </location>
</feature>
<evidence type="ECO:0000259" key="1">
    <source>
        <dbReference type="PROSITE" id="PS50011"/>
    </source>
</evidence>
<dbReference type="AlphaFoldDB" id="A0AAD9Z0P3"/>
<dbReference type="Proteomes" id="UP001281410">
    <property type="component" value="Unassembled WGS sequence"/>
</dbReference>
<gene>
    <name evidence="2" type="ORF">Dsin_032998</name>
</gene>
<comment type="caution">
    <text evidence="2">The sequence shown here is derived from an EMBL/GenBank/DDBJ whole genome shotgun (WGS) entry which is preliminary data.</text>
</comment>
<keyword evidence="3" id="KW-1185">Reference proteome</keyword>
<reference evidence="2" key="1">
    <citation type="journal article" date="2023" name="Plant J.">
        <title>Genome sequences and population genomics provide insights into the demographic history, inbreeding, and mutation load of two 'living fossil' tree species of Dipteronia.</title>
        <authorList>
            <person name="Feng Y."/>
            <person name="Comes H.P."/>
            <person name="Chen J."/>
            <person name="Zhu S."/>
            <person name="Lu R."/>
            <person name="Zhang X."/>
            <person name="Li P."/>
            <person name="Qiu J."/>
            <person name="Olsen K.M."/>
            <person name="Qiu Y."/>
        </authorList>
    </citation>
    <scope>NUCLEOTIDE SEQUENCE</scope>
    <source>
        <strain evidence="2">NBL</strain>
    </source>
</reference>
<organism evidence="2 3">
    <name type="scientific">Dipteronia sinensis</name>
    <dbReference type="NCBI Taxonomy" id="43782"/>
    <lineage>
        <taxon>Eukaryota</taxon>
        <taxon>Viridiplantae</taxon>
        <taxon>Streptophyta</taxon>
        <taxon>Embryophyta</taxon>
        <taxon>Tracheophyta</taxon>
        <taxon>Spermatophyta</taxon>
        <taxon>Magnoliopsida</taxon>
        <taxon>eudicotyledons</taxon>
        <taxon>Gunneridae</taxon>
        <taxon>Pentapetalae</taxon>
        <taxon>rosids</taxon>
        <taxon>malvids</taxon>
        <taxon>Sapindales</taxon>
        <taxon>Sapindaceae</taxon>
        <taxon>Hippocastanoideae</taxon>
        <taxon>Acereae</taxon>
        <taxon>Dipteronia</taxon>
    </lineage>
</organism>
<dbReference type="InterPro" id="IPR011009">
    <property type="entry name" value="Kinase-like_dom_sf"/>
</dbReference>
<dbReference type="EMBL" id="JANJYJ010000988">
    <property type="protein sequence ID" value="KAK3169095.1"/>
    <property type="molecule type" value="Genomic_DNA"/>
</dbReference>